<dbReference type="HOGENOM" id="CLU_1806774_0_0_1"/>
<dbReference type="GeneID" id="9093790"/>
<gene>
    <name evidence="1" type="ORF">PAAG_07434</name>
</gene>
<accession>C1H9J3</accession>
<dbReference type="KEGG" id="pbl:PAAG_07434"/>
<keyword evidence="2" id="KW-1185">Reference proteome</keyword>
<dbReference type="EMBL" id="KN294015">
    <property type="protein sequence ID" value="EEH37016.2"/>
    <property type="molecule type" value="Genomic_DNA"/>
</dbReference>
<dbReference type="VEuPathDB" id="FungiDB:PAAG_07434"/>
<proteinExistence type="predicted"/>
<reference evidence="1 2" key="1">
    <citation type="journal article" date="2011" name="PLoS Genet.">
        <title>Comparative genomic analysis of human fungal pathogens causing paracoccidioidomycosis.</title>
        <authorList>
            <person name="Desjardins C.A."/>
            <person name="Champion M.D."/>
            <person name="Holder J.W."/>
            <person name="Muszewska A."/>
            <person name="Goldberg J."/>
            <person name="Bailao A.M."/>
            <person name="Brigido M.M."/>
            <person name="Ferreira M.E."/>
            <person name="Garcia A.M."/>
            <person name="Grynberg M."/>
            <person name="Gujja S."/>
            <person name="Heiman D.I."/>
            <person name="Henn M.R."/>
            <person name="Kodira C.D."/>
            <person name="Leon-Narvaez H."/>
            <person name="Longo L.V."/>
            <person name="Ma L.J."/>
            <person name="Malavazi I."/>
            <person name="Matsuo A.L."/>
            <person name="Morais F.V."/>
            <person name="Pereira M."/>
            <person name="Rodriguez-Brito S."/>
            <person name="Sakthikumar S."/>
            <person name="Salem-Izacc S.M."/>
            <person name="Sykes S.M."/>
            <person name="Teixeira M.M."/>
            <person name="Vallejo M.C."/>
            <person name="Walter M.E."/>
            <person name="Yandava C."/>
            <person name="Young S."/>
            <person name="Zeng Q."/>
            <person name="Zucker J."/>
            <person name="Felipe M.S."/>
            <person name="Goldman G.H."/>
            <person name="Haas B.J."/>
            <person name="McEwen J.G."/>
            <person name="Nino-Vega G."/>
            <person name="Puccia R."/>
            <person name="San-Blas G."/>
            <person name="Soares C.M."/>
            <person name="Birren B.W."/>
            <person name="Cuomo C.A."/>
        </authorList>
    </citation>
    <scope>NUCLEOTIDE SEQUENCE [LARGE SCALE GENOMIC DNA]</scope>
    <source>
        <strain evidence="2">ATCC MYA-826 / Pb01</strain>
    </source>
</reference>
<organism evidence="1 2">
    <name type="scientific">Paracoccidioides lutzii (strain ATCC MYA-826 / Pb01)</name>
    <name type="common">Paracoccidioides brasiliensis</name>
    <dbReference type="NCBI Taxonomy" id="502779"/>
    <lineage>
        <taxon>Eukaryota</taxon>
        <taxon>Fungi</taxon>
        <taxon>Dikarya</taxon>
        <taxon>Ascomycota</taxon>
        <taxon>Pezizomycotina</taxon>
        <taxon>Eurotiomycetes</taxon>
        <taxon>Eurotiomycetidae</taxon>
        <taxon>Onygenales</taxon>
        <taxon>Ajellomycetaceae</taxon>
        <taxon>Paracoccidioides</taxon>
    </lineage>
</organism>
<evidence type="ECO:0000313" key="2">
    <source>
        <dbReference type="Proteomes" id="UP000002059"/>
    </source>
</evidence>
<name>C1H9J3_PARBA</name>
<dbReference type="AlphaFoldDB" id="C1H9J3"/>
<dbReference type="RefSeq" id="XP_015700658.1">
    <property type="nucleotide sequence ID" value="XM_015846223.1"/>
</dbReference>
<evidence type="ECO:0000313" key="1">
    <source>
        <dbReference type="EMBL" id="EEH37016.2"/>
    </source>
</evidence>
<dbReference type="Proteomes" id="UP000002059">
    <property type="component" value="Partially assembled WGS sequence"/>
</dbReference>
<sequence length="143" mass="15692">MVQLADSSLQDYHLREGKKNGKTGVRRYSKNIIYGATKILVELCMEYGEYGWMDGWVGGWMDDDQGSENGRSRPVLLMYGACYSVCYGTQAARSCSQSLRFSSLRPIFEISRNSAKAARVTGAASAPAYLDNATGDSTVLTGY</sequence>
<protein>
    <submittedName>
        <fullName evidence="1">Uncharacterized protein</fullName>
    </submittedName>
</protein>